<keyword evidence="1" id="KW-0378">Hydrolase</keyword>
<dbReference type="PANTHER" id="PTHR48081">
    <property type="entry name" value="AB HYDROLASE SUPERFAMILY PROTEIN C4A8.06C"/>
    <property type="match status" value="1"/>
</dbReference>
<organism evidence="3">
    <name type="scientific">Alexandrium monilatum</name>
    <dbReference type="NCBI Taxonomy" id="311494"/>
    <lineage>
        <taxon>Eukaryota</taxon>
        <taxon>Sar</taxon>
        <taxon>Alveolata</taxon>
        <taxon>Dinophyceae</taxon>
        <taxon>Gonyaulacales</taxon>
        <taxon>Pyrocystaceae</taxon>
        <taxon>Alexandrium</taxon>
    </lineage>
</organism>
<dbReference type="EMBL" id="HBNR01008591">
    <property type="protein sequence ID" value="CAE4566036.1"/>
    <property type="molecule type" value="Transcribed_RNA"/>
</dbReference>
<dbReference type="InterPro" id="IPR050300">
    <property type="entry name" value="GDXG_lipolytic_enzyme"/>
</dbReference>
<protein>
    <recommendedName>
        <fullName evidence="2">Alpha/beta hydrolase fold-3 domain-containing protein</fullName>
    </recommendedName>
</protein>
<feature type="domain" description="Alpha/beta hydrolase fold-3" evidence="2">
    <location>
        <begin position="134"/>
        <end position="216"/>
    </location>
</feature>
<dbReference type="PANTHER" id="PTHR48081:SF6">
    <property type="entry name" value="PEPTIDASE S9 PROLYL OLIGOPEPTIDASE CATALYTIC DOMAIN-CONTAINING PROTEIN"/>
    <property type="match status" value="1"/>
</dbReference>
<sequence length="307" mass="33474">MLESNMVSASPGLVDAPLDCRQMLDACRKELEALKAELASLGQFHVELYKRVVVRRSNPIRLSETQPAGPSEPIVPQELWERMPNWIRLDGDRGHLIPALAEDPLFWGKGDPCLLPFLPAKRPWGRGIAVLVPGGNYEFLTPEEGEPLARWLAEDLGIPVCVLRYRLLPAHTLGDAASDLRAALRYARHLAQGGPVAVFGFSAGAHLAALVHAEVKGLAHGQEFLVPGPMFVPPPPTFMVSSTGDSICPPSRHGDLYAEGLAAAGVPFEHLRGDFGDHGFSHHDFWRGPCLRWLRGLGFGHAPRALV</sequence>
<evidence type="ECO:0000259" key="2">
    <source>
        <dbReference type="Pfam" id="PF07859"/>
    </source>
</evidence>
<dbReference type="InterPro" id="IPR013094">
    <property type="entry name" value="AB_hydrolase_3"/>
</dbReference>
<dbReference type="Pfam" id="PF07859">
    <property type="entry name" value="Abhydrolase_3"/>
    <property type="match status" value="1"/>
</dbReference>
<evidence type="ECO:0000313" key="3">
    <source>
        <dbReference type="EMBL" id="CAE4566036.1"/>
    </source>
</evidence>
<reference evidence="3" key="1">
    <citation type="submission" date="2021-01" db="EMBL/GenBank/DDBJ databases">
        <authorList>
            <person name="Corre E."/>
            <person name="Pelletier E."/>
            <person name="Niang G."/>
            <person name="Scheremetjew M."/>
            <person name="Finn R."/>
            <person name="Kale V."/>
            <person name="Holt S."/>
            <person name="Cochrane G."/>
            <person name="Meng A."/>
            <person name="Brown T."/>
            <person name="Cohen L."/>
        </authorList>
    </citation>
    <scope>NUCLEOTIDE SEQUENCE</scope>
    <source>
        <strain evidence="3">CCMP3105</strain>
    </source>
</reference>
<dbReference type="AlphaFoldDB" id="A0A7S4PZ80"/>
<gene>
    <name evidence="3" type="ORF">AMON00008_LOCUS5655</name>
</gene>
<name>A0A7S4PZ80_9DINO</name>
<proteinExistence type="predicted"/>
<accession>A0A7S4PZ80</accession>
<dbReference type="InterPro" id="IPR029058">
    <property type="entry name" value="AB_hydrolase_fold"/>
</dbReference>
<dbReference type="Gene3D" id="3.40.50.1820">
    <property type="entry name" value="alpha/beta hydrolase"/>
    <property type="match status" value="1"/>
</dbReference>
<dbReference type="GO" id="GO:0016787">
    <property type="term" value="F:hydrolase activity"/>
    <property type="evidence" value="ECO:0007669"/>
    <property type="project" value="UniProtKB-KW"/>
</dbReference>
<evidence type="ECO:0000256" key="1">
    <source>
        <dbReference type="ARBA" id="ARBA00022801"/>
    </source>
</evidence>
<dbReference type="SUPFAM" id="SSF53474">
    <property type="entry name" value="alpha/beta-Hydrolases"/>
    <property type="match status" value="1"/>
</dbReference>